<feature type="region of interest" description="Disordered" evidence="2">
    <location>
        <begin position="1"/>
        <end position="46"/>
    </location>
</feature>
<comment type="caution">
    <text evidence="4">The sequence shown here is derived from an EMBL/GenBank/DDBJ whole genome shotgun (WGS) entry which is preliminary data.</text>
</comment>
<keyword evidence="1" id="KW-0393">Immunoglobulin domain</keyword>
<feature type="region of interest" description="Disordered" evidence="2">
    <location>
        <begin position="130"/>
        <end position="159"/>
    </location>
</feature>
<dbReference type="Pfam" id="PF00240">
    <property type="entry name" value="ubiquitin"/>
    <property type="match status" value="1"/>
</dbReference>
<dbReference type="PANTHER" id="PTHR13609">
    <property type="entry name" value="UBIQUITIN DOMAIN CONTAINING 1 PROTEIN-RELATED"/>
    <property type="match status" value="1"/>
</dbReference>
<dbReference type="InterPro" id="IPR019482">
    <property type="entry name" value="IL-12_beta_cen-dom"/>
</dbReference>
<dbReference type="Gene3D" id="2.60.40.10">
    <property type="entry name" value="Immunoglobulins"/>
    <property type="match status" value="2"/>
</dbReference>
<evidence type="ECO:0000313" key="4">
    <source>
        <dbReference type="EMBL" id="KAK5918185.1"/>
    </source>
</evidence>
<comment type="subcellular location">
    <subcellularLocation>
        <location evidence="1">Secreted</location>
    </subcellularLocation>
</comment>
<proteinExistence type="inferred from homology"/>
<dbReference type="InterPro" id="IPR000626">
    <property type="entry name" value="Ubiquitin-like_dom"/>
</dbReference>
<dbReference type="InterPro" id="IPR038169">
    <property type="entry name" value="DC-UbP/UBTD2_N_sf"/>
</dbReference>
<dbReference type="SUPFAM" id="SSF49265">
    <property type="entry name" value="Fibronectin type III"/>
    <property type="match status" value="2"/>
</dbReference>
<dbReference type="InterPro" id="IPR013783">
    <property type="entry name" value="Ig-like_fold"/>
</dbReference>
<dbReference type="Pfam" id="PF10420">
    <property type="entry name" value="IL12p40_C"/>
    <property type="match status" value="1"/>
</dbReference>
<keyword evidence="1" id="KW-0202">Cytokine</keyword>
<evidence type="ECO:0000259" key="3">
    <source>
        <dbReference type="PROSITE" id="PS50053"/>
    </source>
</evidence>
<dbReference type="Gene3D" id="1.20.225.20">
    <property type="entry name" value="Ub domain-containing protein, DC-UbP/UBTD2, N-terminal domain"/>
    <property type="match status" value="1"/>
</dbReference>
<dbReference type="EMBL" id="JAURVH010001525">
    <property type="protein sequence ID" value="KAK5918185.1"/>
    <property type="molecule type" value="Genomic_DNA"/>
</dbReference>
<organism evidence="4 5">
    <name type="scientific">Champsocephalus gunnari</name>
    <name type="common">Mackerel icefish</name>
    <dbReference type="NCBI Taxonomy" id="52237"/>
    <lineage>
        <taxon>Eukaryota</taxon>
        <taxon>Metazoa</taxon>
        <taxon>Chordata</taxon>
        <taxon>Craniata</taxon>
        <taxon>Vertebrata</taxon>
        <taxon>Euteleostomi</taxon>
        <taxon>Actinopterygii</taxon>
        <taxon>Neopterygii</taxon>
        <taxon>Teleostei</taxon>
        <taxon>Neoteleostei</taxon>
        <taxon>Acanthomorphata</taxon>
        <taxon>Eupercaria</taxon>
        <taxon>Perciformes</taxon>
        <taxon>Notothenioidei</taxon>
        <taxon>Channichthyidae</taxon>
        <taxon>Champsocephalus</taxon>
    </lineage>
</organism>
<dbReference type="Proteomes" id="UP001331515">
    <property type="component" value="Unassembled WGS sequence"/>
</dbReference>
<dbReference type="Gene3D" id="3.10.20.90">
    <property type="entry name" value="Phosphatidylinositol 3-kinase Catalytic Subunit, Chain A, domain 1"/>
    <property type="match status" value="1"/>
</dbReference>
<dbReference type="GO" id="GO:0004896">
    <property type="term" value="F:cytokine receptor activity"/>
    <property type="evidence" value="ECO:0007669"/>
    <property type="project" value="UniProtKB-UniRule"/>
</dbReference>
<feature type="domain" description="Ubiquitin-like" evidence="3">
    <location>
        <begin position="165"/>
        <end position="214"/>
    </location>
</feature>
<dbReference type="InterPro" id="IPR029071">
    <property type="entry name" value="Ubiquitin-like_domsf"/>
</dbReference>
<dbReference type="GO" id="GO:0005125">
    <property type="term" value="F:cytokine activity"/>
    <property type="evidence" value="ECO:0007669"/>
    <property type="project" value="UniProtKB-KW"/>
</dbReference>
<name>A0AAN8D9Y7_CHAGU</name>
<feature type="compositionally biased region" description="Basic and acidic residues" evidence="2">
    <location>
        <begin position="32"/>
        <end position="41"/>
    </location>
</feature>
<keyword evidence="5" id="KW-1185">Reference proteome</keyword>
<comment type="similarity">
    <text evidence="1">Belongs to the IL-12B family.</text>
</comment>
<evidence type="ECO:0000256" key="2">
    <source>
        <dbReference type="SAM" id="MobiDB-lite"/>
    </source>
</evidence>
<dbReference type="PRINTS" id="PR01928">
    <property type="entry name" value="INTRLEUKN12B"/>
</dbReference>
<dbReference type="InterPro" id="IPR036116">
    <property type="entry name" value="FN3_sf"/>
</dbReference>
<keyword evidence="1" id="KW-0964">Secreted</keyword>
<comment type="subunit">
    <text evidence="1">Heterodimer with IL12A; disulfide-linked. The heterodimer is known as interleukin IL-12.</text>
</comment>
<dbReference type="SUPFAM" id="SSF54236">
    <property type="entry name" value="Ubiquitin-like"/>
    <property type="match status" value="1"/>
</dbReference>
<dbReference type="PROSITE" id="PS50053">
    <property type="entry name" value="UBIQUITIN_2"/>
    <property type="match status" value="1"/>
</dbReference>
<sequence length="553" mass="61523">MGGCVGSHHDSSGSLNENSDGTGVALGRNQPLKRERPKWKSDYPMTEGQLRSKRDEFWDTAPAFEGRKEIWDALRAAASAFESSDHLLAQAILDGASITLPHGALTECYDELGNRYQLPVYCLSPPVNMIEERSDEPDGSDPDSGAADPSTGCASEAGSGGECLLRLRLSTGRDLRLVVRSTDTVGMMKRRLLNQEGVPAATQRWFFSGRPLTDRLRFGPAQHLQGLRGAVVKMCALFLVVLYAGLCYASSDSNQGEVETLMDNVLVLKRSKGVSREVNVTVSCGGAYENQAVVWKKDGEIVPGLLGNDIKVLVKELAGGNYSCHLSQNGEYLNHTVILVQLDPENKTVILEENPSGKGKIHCEAANYNGSFNCSWTRTQYRTNAAVLLVKVERNSERISCELDANGREIHCQENRCPFQEEQSSISLTIYIHNFSLLEAYAKSFYLSDIVRPETLPHLQLGDEKVFSWNYPESWEVPRTFFVLDFQVKIVKRHHTCDSEESIMLNTTQDTNYQVKVKSNKFVFCVRAQDKYTEGQFSPWSQCKVDKGNSDCS</sequence>
<dbReference type="GO" id="GO:0005615">
    <property type="term" value="C:extracellular space"/>
    <property type="evidence" value="ECO:0007669"/>
    <property type="project" value="UniProtKB-KW"/>
</dbReference>
<reference evidence="4 5" key="1">
    <citation type="journal article" date="2023" name="Mol. Biol. Evol.">
        <title>Genomics of Secondarily Temperate Adaptation in the Only Non-Antarctic Icefish.</title>
        <authorList>
            <person name="Rivera-Colon A.G."/>
            <person name="Rayamajhi N."/>
            <person name="Minhas B.F."/>
            <person name="Madrigal G."/>
            <person name="Bilyk K.T."/>
            <person name="Yoon V."/>
            <person name="Hune M."/>
            <person name="Gregory S."/>
            <person name="Cheng C.H.C."/>
            <person name="Catchen J.M."/>
        </authorList>
    </citation>
    <scope>NUCLEOTIDE SEQUENCE [LARGE SCALE GENOMIC DNA]</scope>
    <source>
        <tissue evidence="4">White muscle</tissue>
    </source>
</reference>
<dbReference type="InterPro" id="IPR015528">
    <property type="entry name" value="IL-12_beta"/>
</dbReference>
<dbReference type="AlphaFoldDB" id="A0AAN8D9Y7"/>
<feature type="compositionally biased region" description="Polar residues" evidence="2">
    <location>
        <begin position="12"/>
        <end position="21"/>
    </location>
</feature>
<evidence type="ECO:0000313" key="5">
    <source>
        <dbReference type="Proteomes" id="UP001331515"/>
    </source>
</evidence>
<keyword evidence="1" id="KW-0325">Glycoprotein</keyword>
<protein>
    <recommendedName>
        <fullName evidence="1">Interleukin-12 subunit beta</fullName>
        <shortName evidence="1">IL-12B</shortName>
    </recommendedName>
    <alternativeName>
        <fullName evidence="1">Cytotoxic lymphocyte maturation factor 40 kDa subunit</fullName>
    </alternativeName>
    <alternativeName>
        <fullName evidence="1">IL-12 subunit p40</fullName>
    </alternativeName>
</protein>
<dbReference type="InterPro" id="IPR032752">
    <property type="entry name" value="DC-UbP/UBTD2_N"/>
</dbReference>
<accession>A0AAN8D9Y7</accession>
<dbReference type="InterPro" id="IPR039869">
    <property type="entry name" value="UBTD1/2"/>
</dbReference>
<gene>
    <name evidence="1" type="primary">IL12B</name>
    <name evidence="4" type="ORF">CgunFtcFv8_002970</name>
</gene>
<dbReference type="Pfam" id="PF16455">
    <property type="entry name" value="UBD"/>
    <property type="match status" value="1"/>
</dbReference>
<evidence type="ECO:0000256" key="1">
    <source>
        <dbReference type="RuleBase" id="RU281113"/>
    </source>
</evidence>